<keyword evidence="13" id="KW-0472">Membrane</keyword>
<dbReference type="GO" id="GO:0005886">
    <property type="term" value="C:plasma membrane"/>
    <property type="evidence" value="ECO:0007669"/>
    <property type="project" value="UniProtKB-SubCell"/>
</dbReference>
<accession>I3CH94</accession>
<evidence type="ECO:0000256" key="12">
    <source>
        <dbReference type="ARBA" id="ARBA00023012"/>
    </source>
</evidence>
<dbReference type="eggNOG" id="COG0642">
    <property type="taxonomic scope" value="Bacteria"/>
</dbReference>
<evidence type="ECO:0000256" key="2">
    <source>
        <dbReference type="ARBA" id="ARBA00004651"/>
    </source>
</evidence>
<evidence type="ECO:0000313" key="19">
    <source>
        <dbReference type="Proteomes" id="UP000005744"/>
    </source>
</evidence>
<keyword evidence="6" id="KW-0808">Transferase</keyword>
<dbReference type="PANTHER" id="PTHR45339:SF1">
    <property type="entry name" value="HYBRID SIGNAL TRANSDUCTION HISTIDINE KINASE J"/>
    <property type="match status" value="1"/>
</dbReference>
<dbReference type="InterPro" id="IPR004358">
    <property type="entry name" value="Sig_transdc_His_kin-like_C"/>
</dbReference>
<dbReference type="SUPFAM" id="SSF47384">
    <property type="entry name" value="Homodimeric domain of signal transducing histidine kinase"/>
    <property type="match status" value="1"/>
</dbReference>
<evidence type="ECO:0000256" key="8">
    <source>
        <dbReference type="ARBA" id="ARBA00022741"/>
    </source>
</evidence>
<protein>
    <recommendedName>
        <fullName evidence="3">histidine kinase</fullName>
        <ecNumber evidence="3">2.7.13.3</ecNumber>
    </recommendedName>
</protein>
<dbReference type="GO" id="GO:0000155">
    <property type="term" value="F:phosphorelay sensor kinase activity"/>
    <property type="evidence" value="ECO:0007669"/>
    <property type="project" value="InterPro"/>
</dbReference>
<evidence type="ECO:0000256" key="1">
    <source>
        <dbReference type="ARBA" id="ARBA00000085"/>
    </source>
</evidence>
<dbReference type="Pfam" id="PF00512">
    <property type="entry name" value="HisKA"/>
    <property type="match status" value="1"/>
</dbReference>
<dbReference type="CDD" id="cd16922">
    <property type="entry name" value="HATPase_EvgS-ArcB-TorS-like"/>
    <property type="match status" value="1"/>
</dbReference>
<dbReference type="PANTHER" id="PTHR45339">
    <property type="entry name" value="HYBRID SIGNAL TRANSDUCTION HISTIDINE KINASE J"/>
    <property type="match status" value="1"/>
</dbReference>
<reference evidence="18 19" key="1">
    <citation type="submission" date="2011-11" db="EMBL/GenBank/DDBJ databases">
        <title>Improved High-Quality Draft sequence of Beggiatoa alba B18lD.</title>
        <authorList>
            <consortium name="US DOE Joint Genome Institute"/>
            <person name="Lucas S."/>
            <person name="Han J."/>
            <person name="Lapidus A."/>
            <person name="Cheng J.-F."/>
            <person name="Goodwin L."/>
            <person name="Pitluck S."/>
            <person name="Peters L."/>
            <person name="Mikhailova N."/>
            <person name="Held B."/>
            <person name="Detter J.C."/>
            <person name="Han C."/>
            <person name="Tapia R."/>
            <person name="Land M."/>
            <person name="Hauser L."/>
            <person name="Kyrpides N."/>
            <person name="Ivanova N."/>
            <person name="Pagani I."/>
            <person name="Samuel K."/>
            <person name="Teske A."/>
            <person name="Mueller J."/>
            <person name="Woyke T."/>
        </authorList>
    </citation>
    <scope>NUCLEOTIDE SEQUENCE [LARGE SCALE GENOMIC DNA]</scope>
    <source>
        <strain evidence="18 19">B18LD</strain>
    </source>
</reference>
<dbReference type="RefSeq" id="WP_002689843.1">
    <property type="nucleotide sequence ID" value="NZ_JH600070.1"/>
</dbReference>
<keyword evidence="9 18" id="KW-0418">Kinase</keyword>
<dbReference type="STRING" id="395493.BegalDRAFT_2122"/>
<dbReference type="Gene3D" id="3.30.565.10">
    <property type="entry name" value="Histidine kinase-like ATPase, C-terminal domain"/>
    <property type="match status" value="1"/>
</dbReference>
<dbReference type="InterPro" id="IPR036097">
    <property type="entry name" value="HisK_dim/P_sf"/>
</dbReference>
<dbReference type="CDD" id="cd00082">
    <property type="entry name" value="HisKA"/>
    <property type="match status" value="1"/>
</dbReference>
<dbReference type="FunFam" id="1.10.287.130:FF:000003">
    <property type="entry name" value="Histidine kinase"/>
    <property type="match status" value="1"/>
</dbReference>
<dbReference type="Pfam" id="PF00072">
    <property type="entry name" value="Response_reg"/>
    <property type="match status" value="1"/>
</dbReference>
<dbReference type="SUPFAM" id="SSF55874">
    <property type="entry name" value="ATPase domain of HSP90 chaperone/DNA topoisomerase II/histidine kinase"/>
    <property type="match status" value="1"/>
</dbReference>
<keyword evidence="7" id="KW-0812">Transmembrane</keyword>
<evidence type="ECO:0000256" key="4">
    <source>
        <dbReference type="ARBA" id="ARBA00022475"/>
    </source>
</evidence>
<name>I3CH94_9GAMM</name>
<evidence type="ECO:0000256" key="7">
    <source>
        <dbReference type="ARBA" id="ARBA00022692"/>
    </source>
</evidence>
<dbReference type="SMART" id="SM00387">
    <property type="entry name" value="HATPase_c"/>
    <property type="match status" value="1"/>
</dbReference>
<dbReference type="InterPro" id="IPR036890">
    <property type="entry name" value="HATPase_C_sf"/>
</dbReference>
<dbReference type="eggNOG" id="COG2205">
    <property type="taxonomic scope" value="Bacteria"/>
</dbReference>
<sequence>MSTTIDEWTREDLLAEVQRLRDSIADLLMQKVDLEILLETTTEHADAIENELLAAREVAEEATRAKSEFLANMSHEIRTPLNAVIGMAAILQDTPLSAEQLDYLSTIRTSGETLLTLINDILDFSKIEAGRLELEYRSLDLRLCVENTLGLVTSVAVAKNLNLVYEMSDDVHPVVIGDVTRIRQILLNMVSNAVKFTEKGEVKVIVDKTPPSFPPYFPHTTIVSKITDESLSPPETIHFAIKDSGIGIPESRLHRLFQPFTQIDSSTTRKHGGTGLGLTISKSLSLLMGGNVWVESQENVGSTFHFTLQVQPARENPYPYLTTTQPALMGKTLVICSQYPSNCSVIRKQAHAWGMETIEITESKQFNELLKNKTEWHAVVLDVHLPNEDEISRLLKLSHIYQRSAFPIIVLATAYLPSKEGQSYSTLTKPLKPARLYSLLLQALLPKEDNTVITIHQSTKTVPIPQVVQSFSHLRTLLAEDNITNQKVATLMLKKLGCEVDIANNGIEVLTYLKKQHYDVVFMDVQMPEMDGLTATKHIVSTFSEAERPWIIAMTANAMQGDREMCIAVGMNDYISKPIRKETLEAVLQNVPKRK</sequence>
<evidence type="ECO:0000256" key="10">
    <source>
        <dbReference type="ARBA" id="ARBA00022840"/>
    </source>
</evidence>
<dbReference type="InterPro" id="IPR003594">
    <property type="entry name" value="HATPase_dom"/>
</dbReference>
<evidence type="ECO:0000256" key="13">
    <source>
        <dbReference type="ARBA" id="ARBA00023136"/>
    </source>
</evidence>
<feature type="modified residue" description="4-aspartylphosphate" evidence="14">
    <location>
        <position position="524"/>
    </location>
</feature>
<keyword evidence="10" id="KW-0067">ATP-binding</keyword>
<keyword evidence="15" id="KW-0175">Coiled coil</keyword>
<comment type="catalytic activity">
    <reaction evidence="1">
        <text>ATP + protein L-histidine = ADP + protein N-phospho-L-histidine.</text>
        <dbReference type="EC" id="2.7.13.3"/>
    </reaction>
</comment>
<feature type="domain" description="Response regulatory" evidence="17">
    <location>
        <begin position="332"/>
        <end position="444"/>
    </location>
</feature>
<dbReference type="Pfam" id="PF02518">
    <property type="entry name" value="HATPase_c"/>
    <property type="match status" value="1"/>
</dbReference>
<dbReference type="InterPro" id="IPR003661">
    <property type="entry name" value="HisK_dim/P_dom"/>
</dbReference>
<dbReference type="SMART" id="SM00448">
    <property type="entry name" value="REC"/>
    <property type="match status" value="1"/>
</dbReference>
<dbReference type="InterPro" id="IPR005467">
    <property type="entry name" value="His_kinase_dom"/>
</dbReference>
<feature type="modified residue" description="4-aspartylphosphate" evidence="14">
    <location>
        <position position="382"/>
    </location>
</feature>
<keyword evidence="8" id="KW-0547">Nucleotide-binding</keyword>
<dbReference type="PROSITE" id="PS50109">
    <property type="entry name" value="HIS_KIN"/>
    <property type="match status" value="1"/>
</dbReference>
<dbReference type="SMART" id="SM00388">
    <property type="entry name" value="HisKA"/>
    <property type="match status" value="1"/>
</dbReference>
<dbReference type="FunFam" id="3.30.565.10:FF:000010">
    <property type="entry name" value="Sensor histidine kinase RcsC"/>
    <property type="match status" value="1"/>
</dbReference>
<dbReference type="CDD" id="cd17546">
    <property type="entry name" value="REC_hyHK_CKI1_RcsC-like"/>
    <property type="match status" value="1"/>
</dbReference>
<dbReference type="EC" id="2.7.13.3" evidence="3"/>
<evidence type="ECO:0000256" key="9">
    <source>
        <dbReference type="ARBA" id="ARBA00022777"/>
    </source>
</evidence>
<evidence type="ECO:0000313" key="18">
    <source>
        <dbReference type="EMBL" id="EIJ42987.1"/>
    </source>
</evidence>
<evidence type="ECO:0000256" key="6">
    <source>
        <dbReference type="ARBA" id="ARBA00022679"/>
    </source>
</evidence>
<dbReference type="OrthoDB" id="9792854at2"/>
<feature type="coiled-coil region" evidence="15">
    <location>
        <begin position="10"/>
        <end position="65"/>
    </location>
</feature>
<evidence type="ECO:0000256" key="5">
    <source>
        <dbReference type="ARBA" id="ARBA00022553"/>
    </source>
</evidence>
<proteinExistence type="predicted"/>
<keyword evidence="5 14" id="KW-0597">Phosphoprotein</keyword>
<dbReference type="GO" id="GO:0005524">
    <property type="term" value="F:ATP binding"/>
    <property type="evidence" value="ECO:0007669"/>
    <property type="project" value="UniProtKB-KW"/>
</dbReference>
<organism evidence="18 19">
    <name type="scientific">Beggiatoa alba B18LD</name>
    <dbReference type="NCBI Taxonomy" id="395493"/>
    <lineage>
        <taxon>Bacteria</taxon>
        <taxon>Pseudomonadati</taxon>
        <taxon>Pseudomonadota</taxon>
        <taxon>Gammaproteobacteria</taxon>
        <taxon>Thiotrichales</taxon>
        <taxon>Thiotrichaceae</taxon>
        <taxon>Beggiatoa</taxon>
    </lineage>
</organism>
<gene>
    <name evidence="18" type="ORF">BegalDRAFT_2122</name>
</gene>
<dbReference type="EMBL" id="JH600070">
    <property type="protein sequence ID" value="EIJ42987.1"/>
    <property type="molecule type" value="Genomic_DNA"/>
</dbReference>
<keyword evidence="19" id="KW-1185">Reference proteome</keyword>
<feature type="domain" description="Histidine kinase" evidence="16">
    <location>
        <begin position="72"/>
        <end position="312"/>
    </location>
</feature>
<dbReference type="Proteomes" id="UP000005744">
    <property type="component" value="Unassembled WGS sequence"/>
</dbReference>
<keyword evidence="11" id="KW-1133">Transmembrane helix</keyword>
<dbReference type="SUPFAM" id="SSF52172">
    <property type="entry name" value="CheY-like"/>
    <property type="match status" value="2"/>
</dbReference>
<dbReference type="AlphaFoldDB" id="I3CH94"/>
<feature type="domain" description="Response regulatory" evidence="17">
    <location>
        <begin position="475"/>
        <end position="592"/>
    </location>
</feature>
<dbReference type="PROSITE" id="PS50110">
    <property type="entry name" value="RESPONSE_REGULATORY"/>
    <property type="match status" value="2"/>
</dbReference>
<comment type="subcellular location">
    <subcellularLocation>
        <location evidence="2">Cell membrane</location>
        <topology evidence="2">Multi-pass membrane protein</topology>
    </subcellularLocation>
</comment>
<evidence type="ECO:0000256" key="3">
    <source>
        <dbReference type="ARBA" id="ARBA00012438"/>
    </source>
</evidence>
<dbReference type="InterPro" id="IPR001789">
    <property type="entry name" value="Sig_transdc_resp-reg_receiver"/>
</dbReference>
<dbReference type="InterPro" id="IPR011006">
    <property type="entry name" value="CheY-like_superfamily"/>
</dbReference>
<evidence type="ECO:0000259" key="16">
    <source>
        <dbReference type="PROSITE" id="PS50109"/>
    </source>
</evidence>
<evidence type="ECO:0000256" key="11">
    <source>
        <dbReference type="ARBA" id="ARBA00022989"/>
    </source>
</evidence>
<keyword evidence="4" id="KW-1003">Cell membrane</keyword>
<dbReference type="Gene3D" id="3.40.50.2300">
    <property type="match status" value="2"/>
</dbReference>
<dbReference type="HOGENOM" id="CLU_000445_104_15_6"/>
<dbReference type="Gene3D" id="1.10.287.130">
    <property type="match status" value="1"/>
</dbReference>
<evidence type="ECO:0000256" key="14">
    <source>
        <dbReference type="PROSITE-ProRule" id="PRU00169"/>
    </source>
</evidence>
<keyword evidence="12" id="KW-0902">Two-component regulatory system</keyword>
<evidence type="ECO:0000256" key="15">
    <source>
        <dbReference type="SAM" id="Coils"/>
    </source>
</evidence>
<evidence type="ECO:0000259" key="17">
    <source>
        <dbReference type="PROSITE" id="PS50110"/>
    </source>
</evidence>
<dbReference type="PRINTS" id="PR00344">
    <property type="entry name" value="BCTRLSENSOR"/>
</dbReference>